<accession>A0A0J6FK86</accession>
<reference evidence="2" key="2">
    <citation type="journal article" date="2009" name="Genome Res.">
        <title>Comparative genomic analyses of the human fungal pathogens Coccidioides and their relatives.</title>
        <authorList>
            <person name="Sharpton T.J."/>
            <person name="Stajich J.E."/>
            <person name="Rounsley S.D."/>
            <person name="Gardner M.J."/>
            <person name="Wortman J.R."/>
            <person name="Jordar V.S."/>
            <person name="Maiti R."/>
            <person name="Kodira C.D."/>
            <person name="Neafsey D.E."/>
            <person name="Zeng Q."/>
            <person name="Hung C.-Y."/>
            <person name="McMahan C."/>
            <person name="Muszewska A."/>
            <person name="Grynberg M."/>
            <person name="Mandel M.A."/>
            <person name="Kellner E.M."/>
            <person name="Barker B.M."/>
            <person name="Galgiani J.N."/>
            <person name="Orbach M.J."/>
            <person name="Kirkland T.N."/>
            <person name="Cole G.T."/>
            <person name="Henn M.R."/>
            <person name="Birren B.W."/>
            <person name="Taylor J.W."/>
        </authorList>
    </citation>
    <scope>NUCLEOTIDE SEQUENCE [LARGE SCALE GENOMIC DNA]</scope>
    <source>
        <strain evidence="2">RMSCC 3488</strain>
    </source>
</reference>
<name>A0A0J6FK86_COCPO</name>
<sequence length="106" mass="12484">MAVLLGDERVLCIDIPMISDGISSWVLSESSPVERRTRFNFTLDPGYKKTIKEKSYLHGARSPYIRNFGWEDLRPRPRIKRGTNIIHGAWRVRNYGNFTWEYYDAM</sequence>
<dbReference type="EMBL" id="DS268112">
    <property type="protein sequence ID" value="KMM69830.1"/>
    <property type="molecule type" value="Genomic_DNA"/>
</dbReference>
<dbReference type="VEuPathDB" id="FungiDB:CPAG_06142"/>
<organism evidence="1 2">
    <name type="scientific">Coccidioides posadasii RMSCC 3488</name>
    <dbReference type="NCBI Taxonomy" id="454284"/>
    <lineage>
        <taxon>Eukaryota</taxon>
        <taxon>Fungi</taxon>
        <taxon>Dikarya</taxon>
        <taxon>Ascomycota</taxon>
        <taxon>Pezizomycotina</taxon>
        <taxon>Eurotiomycetes</taxon>
        <taxon>Eurotiomycetidae</taxon>
        <taxon>Onygenales</taxon>
        <taxon>Onygenaceae</taxon>
        <taxon>Coccidioides</taxon>
    </lineage>
</organism>
<dbReference type="AlphaFoldDB" id="A0A0J6FK86"/>
<reference evidence="2" key="3">
    <citation type="journal article" date="2010" name="Genome Res.">
        <title>Population genomic sequencing of Coccidioides fungi reveals recent hybridization and transposon control.</title>
        <authorList>
            <person name="Neafsey D.E."/>
            <person name="Barker B.M."/>
            <person name="Sharpton T.J."/>
            <person name="Stajich J.E."/>
            <person name="Park D.J."/>
            <person name="Whiston E."/>
            <person name="Hung C.-Y."/>
            <person name="McMahan C."/>
            <person name="White J."/>
            <person name="Sykes S."/>
            <person name="Heiman D."/>
            <person name="Young S."/>
            <person name="Zeng Q."/>
            <person name="Abouelleil A."/>
            <person name="Aftuck L."/>
            <person name="Bessette D."/>
            <person name="Brown A."/>
            <person name="FitzGerald M."/>
            <person name="Lui A."/>
            <person name="Macdonald J.P."/>
            <person name="Priest M."/>
            <person name="Orbach M.J."/>
            <person name="Galgiani J.N."/>
            <person name="Kirkland T.N."/>
            <person name="Cole G.T."/>
            <person name="Birren B.W."/>
            <person name="Henn M.R."/>
            <person name="Taylor J.W."/>
            <person name="Rounsley S.D."/>
        </authorList>
    </citation>
    <scope>NUCLEOTIDE SEQUENCE [LARGE SCALE GENOMIC DNA]</scope>
    <source>
        <strain evidence="2">RMSCC 3488</strain>
    </source>
</reference>
<evidence type="ECO:0000313" key="1">
    <source>
        <dbReference type="EMBL" id="KMM69830.1"/>
    </source>
</evidence>
<reference evidence="1 2" key="1">
    <citation type="submission" date="2007-06" db="EMBL/GenBank/DDBJ databases">
        <title>The Genome Sequence of Coccidioides posadasii RMSCC_3488.</title>
        <authorList>
            <consortium name="Coccidioides Genome Resources Consortium"/>
            <consortium name="The Broad Institute Genome Sequencing Platform"/>
            <person name="Henn M.R."/>
            <person name="Sykes S."/>
            <person name="Young S."/>
            <person name="Jaffe D."/>
            <person name="Berlin A."/>
            <person name="Alvarez P."/>
            <person name="Butler J."/>
            <person name="Gnerre S."/>
            <person name="Grabherr M."/>
            <person name="Mauceli E."/>
            <person name="Brockman W."/>
            <person name="Kodira C."/>
            <person name="Alvarado L."/>
            <person name="Zeng Q."/>
            <person name="Crawford M."/>
            <person name="Antoine C."/>
            <person name="Devon K."/>
            <person name="Galgiani J."/>
            <person name="Orsborn K."/>
            <person name="Lewis M.L."/>
            <person name="Nusbaum C."/>
            <person name="Galagan J."/>
            <person name="Birren B."/>
        </authorList>
    </citation>
    <scope>NUCLEOTIDE SEQUENCE [LARGE SCALE GENOMIC DNA]</scope>
    <source>
        <strain evidence="1 2">RMSCC 3488</strain>
    </source>
</reference>
<protein>
    <submittedName>
        <fullName evidence="1">Uncharacterized protein</fullName>
    </submittedName>
</protein>
<evidence type="ECO:0000313" key="2">
    <source>
        <dbReference type="Proteomes" id="UP000054567"/>
    </source>
</evidence>
<dbReference type="Proteomes" id="UP000054567">
    <property type="component" value="Unassembled WGS sequence"/>
</dbReference>
<proteinExistence type="predicted"/>
<gene>
    <name evidence="1" type="ORF">CPAG_06142</name>
</gene>